<reference evidence="1 2" key="1">
    <citation type="submission" date="2018-04" db="EMBL/GenBank/DDBJ databases">
        <title>WGS assembly of Panicum hallii var. hallii HAL2.</title>
        <authorList>
            <person name="Lovell J."/>
            <person name="Jenkins J."/>
            <person name="Lowry D."/>
            <person name="Mamidi S."/>
            <person name="Sreedasyam A."/>
            <person name="Weng X."/>
            <person name="Barry K."/>
            <person name="Bonette J."/>
            <person name="Campitelli B."/>
            <person name="Daum C."/>
            <person name="Gordon S."/>
            <person name="Gould B."/>
            <person name="Lipzen A."/>
            <person name="MacQueen A."/>
            <person name="Palacio-Mejia J."/>
            <person name="Plott C."/>
            <person name="Shakirov E."/>
            <person name="Shu S."/>
            <person name="Yoshinaga Y."/>
            <person name="Zane M."/>
            <person name="Rokhsar D."/>
            <person name="Grimwood J."/>
            <person name="Schmutz J."/>
            <person name="Juenger T."/>
        </authorList>
    </citation>
    <scope>NUCLEOTIDE SEQUENCE [LARGE SCALE GENOMIC DNA]</scope>
    <source>
        <strain evidence="2">cv. HAL2</strain>
    </source>
</reference>
<accession>A0A2T7EB19</accession>
<dbReference type="EMBL" id="CM009751">
    <property type="protein sequence ID" value="PUZ65030.1"/>
    <property type="molecule type" value="Genomic_DNA"/>
</dbReference>
<organism evidence="1 2">
    <name type="scientific">Panicum hallii var. hallii</name>
    <dbReference type="NCBI Taxonomy" id="1504633"/>
    <lineage>
        <taxon>Eukaryota</taxon>
        <taxon>Viridiplantae</taxon>
        <taxon>Streptophyta</taxon>
        <taxon>Embryophyta</taxon>
        <taxon>Tracheophyta</taxon>
        <taxon>Spermatophyta</taxon>
        <taxon>Magnoliopsida</taxon>
        <taxon>Liliopsida</taxon>
        <taxon>Poales</taxon>
        <taxon>Poaceae</taxon>
        <taxon>PACMAD clade</taxon>
        <taxon>Panicoideae</taxon>
        <taxon>Panicodae</taxon>
        <taxon>Paniceae</taxon>
        <taxon>Panicinae</taxon>
        <taxon>Panicum</taxon>
        <taxon>Panicum sect. Panicum</taxon>
    </lineage>
</organism>
<dbReference type="Gramene" id="PUZ65030">
    <property type="protein sequence ID" value="PUZ65030"/>
    <property type="gene ID" value="GQ55_3G190400"/>
</dbReference>
<gene>
    <name evidence="1" type="ORF">GQ55_3G190400</name>
</gene>
<protein>
    <submittedName>
        <fullName evidence="1">Uncharacterized protein</fullName>
    </submittedName>
</protein>
<dbReference type="OrthoDB" id="10428178at2759"/>
<dbReference type="Proteomes" id="UP000244336">
    <property type="component" value="Chromosome 3"/>
</dbReference>
<keyword evidence="2" id="KW-1185">Reference proteome</keyword>
<dbReference type="AlphaFoldDB" id="A0A2T7EB19"/>
<evidence type="ECO:0000313" key="2">
    <source>
        <dbReference type="Proteomes" id="UP000244336"/>
    </source>
</evidence>
<evidence type="ECO:0000313" key="1">
    <source>
        <dbReference type="EMBL" id="PUZ65030.1"/>
    </source>
</evidence>
<sequence>MGITAEGTKLKNGVHFDASFLAIICKFSNINGLKEE</sequence>
<name>A0A2T7EB19_9POAL</name>
<proteinExistence type="predicted"/>